<comment type="caution">
    <text evidence="5">The sequence shown here is derived from an EMBL/GenBank/DDBJ whole genome shotgun (WGS) entry which is preliminary data.</text>
</comment>
<reference evidence="5" key="1">
    <citation type="journal article" date="2023" name="GigaByte">
        <title>Genome assembly of the bearded iris, Iris pallida Lam.</title>
        <authorList>
            <person name="Bruccoleri R.E."/>
            <person name="Oakeley E.J."/>
            <person name="Faust A.M.E."/>
            <person name="Altorfer M."/>
            <person name="Dessus-Babus S."/>
            <person name="Burckhardt D."/>
            <person name="Oertli M."/>
            <person name="Naumann U."/>
            <person name="Petersen F."/>
            <person name="Wong J."/>
        </authorList>
    </citation>
    <scope>NUCLEOTIDE SEQUENCE</scope>
    <source>
        <strain evidence="5">GSM-AAB239-AS_SAM_17_03QT</strain>
    </source>
</reference>
<evidence type="ECO:0000256" key="1">
    <source>
        <dbReference type="ARBA" id="ARBA00022884"/>
    </source>
</evidence>
<feature type="compositionally biased region" description="Pro residues" evidence="3">
    <location>
        <begin position="55"/>
        <end position="77"/>
    </location>
</feature>
<reference evidence="5" key="2">
    <citation type="submission" date="2023-04" db="EMBL/GenBank/DDBJ databases">
        <authorList>
            <person name="Bruccoleri R.E."/>
            <person name="Oakeley E.J."/>
            <person name="Faust A.-M."/>
            <person name="Dessus-Babus S."/>
            <person name="Altorfer M."/>
            <person name="Burckhardt D."/>
            <person name="Oertli M."/>
            <person name="Naumann U."/>
            <person name="Petersen F."/>
            <person name="Wong J."/>
        </authorList>
    </citation>
    <scope>NUCLEOTIDE SEQUENCE</scope>
    <source>
        <strain evidence="5">GSM-AAB239-AS_SAM_17_03QT</strain>
        <tissue evidence="5">Leaf</tissue>
    </source>
</reference>
<dbReference type="SUPFAM" id="SSF46785">
    <property type="entry name" value="Winged helix' DNA-binding domain"/>
    <property type="match status" value="1"/>
</dbReference>
<dbReference type="Proteomes" id="UP001140949">
    <property type="component" value="Unassembled WGS sequence"/>
</dbReference>
<dbReference type="PANTHER" id="PTHR22792">
    <property type="entry name" value="LUPUS LA PROTEIN-RELATED"/>
    <property type="match status" value="1"/>
</dbReference>
<dbReference type="GO" id="GO:0003723">
    <property type="term" value="F:RNA binding"/>
    <property type="evidence" value="ECO:0007669"/>
    <property type="project" value="UniProtKB-UniRule"/>
</dbReference>
<organism evidence="5 6">
    <name type="scientific">Iris pallida</name>
    <name type="common">Sweet iris</name>
    <dbReference type="NCBI Taxonomy" id="29817"/>
    <lineage>
        <taxon>Eukaryota</taxon>
        <taxon>Viridiplantae</taxon>
        <taxon>Streptophyta</taxon>
        <taxon>Embryophyta</taxon>
        <taxon>Tracheophyta</taxon>
        <taxon>Spermatophyta</taxon>
        <taxon>Magnoliopsida</taxon>
        <taxon>Liliopsida</taxon>
        <taxon>Asparagales</taxon>
        <taxon>Iridaceae</taxon>
        <taxon>Iridoideae</taxon>
        <taxon>Irideae</taxon>
        <taxon>Iris</taxon>
    </lineage>
</organism>
<keyword evidence="1 2" id="KW-0694">RNA-binding</keyword>
<evidence type="ECO:0000313" key="5">
    <source>
        <dbReference type="EMBL" id="KAJ6798495.1"/>
    </source>
</evidence>
<sequence length="307" mass="33925">MSNPSDSNAAPRNPWTRNPPPTAAATASSSAAAPVLAEEPWPPLTAPQIAAEEAQPPPPPPPAVVAPVPPPPPPPNRHPNSSSNRRGGRHNHYNQNHHRRNQGLFHPNHHQNRFPATPFHPPPQHVRSPNPNPNLPFSPALPPMQPQQVWFQPPAPPADWTMIVPRAPLYANGHGYMDGGFAPPHVYHPMIGPHPQFPPMGPPAAQVPPVHGGPAGLPNQDAQLMEDIRRQIEYYFSEENLVKDAYLKQKMDECGWVDLGLIASFRKVAALTKDLEMIRSAMTVSHSVQLEGDKMRVRHDWQKWTLP</sequence>
<dbReference type="InterPro" id="IPR036390">
    <property type="entry name" value="WH_DNA-bd_sf"/>
</dbReference>
<evidence type="ECO:0000256" key="3">
    <source>
        <dbReference type="SAM" id="MobiDB-lite"/>
    </source>
</evidence>
<feature type="domain" description="HTH La-type RNA-binding" evidence="4">
    <location>
        <begin position="218"/>
        <end position="307"/>
    </location>
</feature>
<dbReference type="InterPro" id="IPR006630">
    <property type="entry name" value="La_HTH"/>
</dbReference>
<dbReference type="InterPro" id="IPR045180">
    <property type="entry name" value="La_dom_prot"/>
</dbReference>
<keyword evidence="6" id="KW-1185">Reference proteome</keyword>
<feature type="compositionally biased region" description="Low complexity" evidence="3">
    <location>
        <begin position="23"/>
        <end position="34"/>
    </location>
</feature>
<dbReference type="PROSITE" id="PS50961">
    <property type="entry name" value="HTH_LA"/>
    <property type="match status" value="1"/>
</dbReference>
<evidence type="ECO:0000313" key="6">
    <source>
        <dbReference type="Proteomes" id="UP001140949"/>
    </source>
</evidence>
<gene>
    <name evidence="5" type="ORF">M6B38_212240</name>
</gene>
<dbReference type="Pfam" id="PF05383">
    <property type="entry name" value="La"/>
    <property type="match status" value="1"/>
</dbReference>
<name>A0AAX6E3F7_IRIPA</name>
<evidence type="ECO:0000256" key="2">
    <source>
        <dbReference type="PROSITE-ProRule" id="PRU00332"/>
    </source>
</evidence>
<evidence type="ECO:0000259" key="4">
    <source>
        <dbReference type="PROSITE" id="PS50961"/>
    </source>
</evidence>
<dbReference type="AlphaFoldDB" id="A0AAX6E3F7"/>
<dbReference type="EMBL" id="JANAVB010040220">
    <property type="protein sequence ID" value="KAJ6798495.1"/>
    <property type="molecule type" value="Genomic_DNA"/>
</dbReference>
<proteinExistence type="predicted"/>
<dbReference type="Gene3D" id="1.10.10.10">
    <property type="entry name" value="Winged helix-like DNA-binding domain superfamily/Winged helix DNA-binding domain"/>
    <property type="match status" value="1"/>
</dbReference>
<feature type="region of interest" description="Disordered" evidence="3">
    <location>
        <begin position="1"/>
        <end position="120"/>
    </location>
</feature>
<dbReference type="PANTHER" id="PTHR22792:SF101">
    <property type="entry name" value="LA-RELATED PROTEIN 1A"/>
    <property type="match status" value="1"/>
</dbReference>
<dbReference type="CDD" id="cd07323">
    <property type="entry name" value="LAM"/>
    <property type="match status" value="1"/>
</dbReference>
<accession>A0AAX6E3F7</accession>
<feature type="compositionally biased region" description="Basic residues" evidence="3">
    <location>
        <begin position="86"/>
        <end position="112"/>
    </location>
</feature>
<dbReference type="InterPro" id="IPR036388">
    <property type="entry name" value="WH-like_DNA-bd_sf"/>
</dbReference>
<protein>
    <submittedName>
        <fullName evidence="5">La-related protein 1A isoform X2</fullName>
    </submittedName>
</protein>
<dbReference type="SMART" id="SM00715">
    <property type="entry name" value="LA"/>
    <property type="match status" value="1"/>
</dbReference>